<dbReference type="PRINTS" id="PR01249">
    <property type="entry name" value="RIBOSOMALL31"/>
</dbReference>
<evidence type="ECO:0000256" key="1">
    <source>
        <dbReference type="ARBA" id="ARBA00022980"/>
    </source>
</evidence>
<evidence type="ECO:0000256" key="3">
    <source>
        <dbReference type="HAMAP-Rule" id="MF_00502"/>
    </source>
</evidence>
<dbReference type="OrthoDB" id="9803251at2"/>
<dbReference type="STRING" id="52770.BSZ40_06240"/>
<reference evidence="5" key="1">
    <citation type="submission" date="2016-12" db="EMBL/GenBank/DDBJ databases">
        <authorList>
            <person name="Meng X."/>
        </authorList>
    </citation>
    <scope>NUCLEOTIDE SEQUENCE [LARGE SCALE GENOMIC DNA]</scope>
    <source>
        <strain evidence="5">DSM 20732</strain>
    </source>
</reference>
<accession>A0A1Q5PWE1</accession>
<dbReference type="PANTHER" id="PTHR33280">
    <property type="entry name" value="50S RIBOSOMAL PROTEIN L31, CHLOROPLASTIC"/>
    <property type="match status" value="1"/>
</dbReference>
<dbReference type="GO" id="GO:0005840">
    <property type="term" value="C:ribosome"/>
    <property type="evidence" value="ECO:0007669"/>
    <property type="project" value="UniProtKB-KW"/>
</dbReference>
<dbReference type="GO" id="GO:1990904">
    <property type="term" value="C:ribonucleoprotein complex"/>
    <property type="evidence" value="ECO:0007669"/>
    <property type="project" value="UniProtKB-KW"/>
</dbReference>
<gene>
    <name evidence="3" type="primary">rpmE2</name>
    <name evidence="4" type="ORF">BSZ40_06240</name>
</gene>
<comment type="similarity">
    <text evidence="3">Belongs to the bacterial ribosomal protein bL31 family. Type B subfamily.</text>
</comment>
<dbReference type="AlphaFoldDB" id="A0A1Q5PWE1"/>
<dbReference type="RefSeq" id="WP_073824332.1">
    <property type="nucleotide sequence ID" value="NZ_JAUNKL010000032.1"/>
</dbReference>
<dbReference type="SUPFAM" id="SSF143800">
    <property type="entry name" value="L28p-like"/>
    <property type="match status" value="1"/>
</dbReference>
<proteinExistence type="inferred from homology"/>
<organism evidence="4 5">
    <name type="scientific">Buchananella hordeovulneris</name>
    <dbReference type="NCBI Taxonomy" id="52770"/>
    <lineage>
        <taxon>Bacteria</taxon>
        <taxon>Bacillati</taxon>
        <taxon>Actinomycetota</taxon>
        <taxon>Actinomycetes</taxon>
        <taxon>Actinomycetales</taxon>
        <taxon>Actinomycetaceae</taxon>
        <taxon>Buchananella</taxon>
    </lineage>
</organism>
<dbReference type="EMBL" id="MQVS01000005">
    <property type="protein sequence ID" value="OKL51745.1"/>
    <property type="molecule type" value="Genomic_DNA"/>
</dbReference>
<name>A0A1Q5PWE1_9ACTO</name>
<dbReference type="InterPro" id="IPR027493">
    <property type="entry name" value="Ribosomal_bL31_B"/>
</dbReference>
<dbReference type="GO" id="GO:0006412">
    <property type="term" value="P:translation"/>
    <property type="evidence" value="ECO:0007669"/>
    <property type="project" value="UniProtKB-UniRule"/>
</dbReference>
<dbReference type="Proteomes" id="UP000185612">
    <property type="component" value="Unassembled WGS sequence"/>
</dbReference>
<evidence type="ECO:0000256" key="2">
    <source>
        <dbReference type="ARBA" id="ARBA00023274"/>
    </source>
</evidence>
<dbReference type="HAMAP" id="MF_00502">
    <property type="entry name" value="Ribosomal_bL31_2"/>
    <property type="match status" value="1"/>
</dbReference>
<keyword evidence="5" id="KW-1185">Reference proteome</keyword>
<dbReference type="Gene3D" id="4.10.830.30">
    <property type="entry name" value="Ribosomal protein L31"/>
    <property type="match status" value="1"/>
</dbReference>
<sequence length="85" mass="9626">MKPGIHPDYHPVVFRDKSANFAFLTQSTATSARTIDWEDGQTYPVIDVDISAASHPFWTGKSRLIDTAGRVEKFRARYAKREAVK</sequence>
<keyword evidence="1 3" id="KW-0689">Ribosomal protein</keyword>
<keyword evidence="2 3" id="KW-0687">Ribonucleoprotein</keyword>
<protein>
    <recommendedName>
        <fullName evidence="3">Large ribosomal subunit protein bL31B</fullName>
    </recommendedName>
</protein>
<comment type="subunit">
    <text evidence="3">Part of the 50S ribosomal subunit.</text>
</comment>
<dbReference type="PROSITE" id="PS01143">
    <property type="entry name" value="RIBOSOMAL_L31"/>
    <property type="match status" value="1"/>
</dbReference>
<dbReference type="NCBIfam" id="TIGR00105">
    <property type="entry name" value="L31"/>
    <property type="match status" value="1"/>
</dbReference>
<dbReference type="Pfam" id="PF01197">
    <property type="entry name" value="Ribosomal_L31"/>
    <property type="match status" value="1"/>
</dbReference>
<dbReference type="GO" id="GO:0003735">
    <property type="term" value="F:structural constituent of ribosome"/>
    <property type="evidence" value="ECO:0007669"/>
    <property type="project" value="InterPro"/>
</dbReference>
<comment type="caution">
    <text evidence="4">The sequence shown here is derived from an EMBL/GenBank/DDBJ whole genome shotgun (WGS) entry which is preliminary data.</text>
</comment>
<dbReference type="InterPro" id="IPR042105">
    <property type="entry name" value="Ribosomal_bL31_sf"/>
</dbReference>
<dbReference type="InterPro" id="IPR034704">
    <property type="entry name" value="Ribosomal_bL28/bL31-like_sf"/>
</dbReference>
<evidence type="ECO:0000313" key="5">
    <source>
        <dbReference type="Proteomes" id="UP000185612"/>
    </source>
</evidence>
<dbReference type="PANTHER" id="PTHR33280:SF1">
    <property type="entry name" value="LARGE RIBOSOMAL SUBUNIT PROTEIN BL31C"/>
    <property type="match status" value="1"/>
</dbReference>
<dbReference type="InterPro" id="IPR002150">
    <property type="entry name" value="Ribosomal_bL31"/>
</dbReference>
<evidence type="ECO:0000313" key="4">
    <source>
        <dbReference type="EMBL" id="OKL51745.1"/>
    </source>
</evidence>
<dbReference type="NCBIfam" id="NF002462">
    <property type="entry name" value="PRK01678.1"/>
    <property type="match status" value="1"/>
</dbReference>